<accession>A0A0A5GIU7</accession>
<keyword evidence="9" id="KW-1133">Transmembrane helix</keyword>
<gene>
    <name evidence="16" type="ORF">N781_04940</name>
</gene>
<comment type="caution">
    <text evidence="16">The sequence shown here is derived from an EMBL/GenBank/DDBJ whole genome shotgun (WGS) entry which is preliminary data.</text>
</comment>
<comment type="catalytic activity">
    <reaction evidence="13">
        <text>Cd(2+)(in) + ATP + H2O = Cd(2+)(out) + ADP + phosphate + H(+)</text>
        <dbReference type="Rhea" id="RHEA:12132"/>
        <dbReference type="ChEBI" id="CHEBI:15377"/>
        <dbReference type="ChEBI" id="CHEBI:15378"/>
        <dbReference type="ChEBI" id="CHEBI:30616"/>
        <dbReference type="ChEBI" id="CHEBI:43474"/>
        <dbReference type="ChEBI" id="CHEBI:48775"/>
        <dbReference type="ChEBI" id="CHEBI:456216"/>
        <dbReference type="EC" id="7.2.2.21"/>
    </reaction>
</comment>
<evidence type="ECO:0000313" key="17">
    <source>
        <dbReference type="Proteomes" id="UP000030528"/>
    </source>
</evidence>
<dbReference type="Pfam" id="PF00702">
    <property type="entry name" value="Hydrolase"/>
    <property type="match status" value="1"/>
</dbReference>
<dbReference type="SFLD" id="SFLDF00027">
    <property type="entry name" value="p-type_atpase"/>
    <property type="match status" value="1"/>
</dbReference>
<proteinExistence type="inferred from homology"/>
<dbReference type="SUPFAM" id="SSF56784">
    <property type="entry name" value="HAD-like"/>
    <property type="match status" value="1"/>
</dbReference>
<keyword evidence="10" id="KW-0406">Ion transport</keyword>
<dbReference type="eggNOG" id="COG2217">
    <property type="taxonomic scope" value="Bacteria"/>
</dbReference>
<keyword evidence="6" id="KW-0812">Transmembrane</keyword>
<dbReference type="PANTHER" id="PTHR48085">
    <property type="entry name" value="CADMIUM/ZINC-TRANSPORTING ATPASE HMA2-RELATED"/>
    <property type="match status" value="1"/>
</dbReference>
<keyword evidence="11" id="KW-0472">Membrane</keyword>
<organism evidence="16 17">
    <name type="scientific">Pontibacillus halophilus JSM 076056 = DSM 19796</name>
    <dbReference type="NCBI Taxonomy" id="1385510"/>
    <lineage>
        <taxon>Bacteria</taxon>
        <taxon>Bacillati</taxon>
        <taxon>Bacillota</taxon>
        <taxon>Bacilli</taxon>
        <taxon>Bacillales</taxon>
        <taxon>Bacillaceae</taxon>
        <taxon>Pontibacillus</taxon>
    </lineage>
</organism>
<protein>
    <recommendedName>
        <fullName evidence="12">Cd(2+)-exporting ATPase</fullName>
        <ecNumber evidence="12">7.2.2.21</ecNumber>
    </recommendedName>
</protein>
<keyword evidence="14" id="KW-0067">ATP-binding</keyword>
<dbReference type="InterPro" id="IPR059000">
    <property type="entry name" value="ATPase_P-type_domA"/>
</dbReference>
<keyword evidence="3" id="KW-0813">Transport</keyword>
<dbReference type="InterPro" id="IPR018303">
    <property type="entry name" value="ATPase_P-typ_P_site"/>
</dbReference>
<dbReference type="PANTHER" id="PTHR48085:SF5">
    <property type="entry name" value="CADMIUM_ZINC-TRANSPORTING ATPASE HMA4-RELATED"/>
    <property type="match status" value="1"/>
</dbReference>
<dbReference type="GO" id="GO:0016887">
    <property type="term" value="F:ATP hydrolysis activity"/>
    <property type="evidence" value="ECO:0007669"/>
    <property type="project" value="InterPro"/>
</dbReference>
<evidence type="ECO:0000256" key="13">
    <source>
        <dbReference type="ARBA" id="ARBA00049338"/>
    </source>
</evidence>
<dbReference type="InterPro" id="IPR051014">
    <property type="entry name" value="Cation_Transport_ATPase_IB"/>
</dbReference>
<dbReference type="PROSITE" id="PS00154">
    <property type="entry name" value="ATPASE_E1_E2"/>
    <property type="match status" value="1"/>
</dbReference>
<dbReference type="SUPFAM" id="SSF81653">
    <property type="entry name" value="Calcium ATPase, transduction domain A"/>
    <property type="match status" value="1"/>
</dbReference>
<evidence type="ECO:0000256" key="8">
    <source>
        <dbReference type="ARBA" id="ARBA00022967"/>
    </source>
</evidence>
<sequence>MRTHHVIHALPGRTRLKLNTDVTPELIEAIYRGIPGVYSASYTTETRSLLVHHDPLLHPNHLTKVLPTKGLNSRTHKEELLLTLGAFAIDLLFPSKSFVGLKALIRPGALASLYASTPILSNGTKGLIEARKPNADTLSTTAILASLLKGSPQSALVILFMSTLSEMITDHTAQRTSRYVRDMMNLDVPYVWKVNERGNEEKVSIHDVKCGDQIAVFEGEKISADGVVETGYASIDESSITGEYVPKDVTIGEPVYAGTILKSGNIRLTVDKVGADTAVSQIVQLIEDAQTKKAPIQTHADQLSERLVPVSFGLAAMIYLVTGSWERVLNMLVIDFVCGIKLSTATAISASIGKAARQGALIKGGEFVEKLASIDTTILDKTGTITRGKPVVKKVIPYNGYSERELLRYVASAEEHSSHPIAEAMVNLAREWKLDIPEHDHDQLQQIVGHGVKATVSEKTVLVGNKKLLLREKVEANGLKFVDKLSKSGNTVYVALDGQVAGVIVIDDAIRTGMKRTVNQLRRQGVDEVVMVTGDREHIAKDVHHELQLDAYYAEVLPHEKADYVRRYKKGGHSVMMVGDGINDAPALAYADVGVTLGGKRTDIAVEASDVVLTSDNPILLSDVIHLSKRTMQTIHQNFTITIAINSAAILLGAFGTIAPIVGAAIHNAATIGVVLNSTKLLLKEERGQWEEPLPSSTTYLVDSA</sequence>
<keyword evidence="17" id="KW-1185">Reference proteome</keyword>
<dbReference type="STRING" id="1385510.GCA_000425205_02669"/>
<evidence type="ECO:0000256" key="5">
    <source>
        <dbReference type="ARBA" id="ARBA00022553"/>
    </source>
</evidence>
<dbReference type="Gene3D" id="2.70.150.10">
    <property type="entry name" value="Calcium-transporting ATPase, cytoplasmic transduction domain A"/>
    <property type="match status" value="1"/>
</dbReference>
<evidence type="ECO:0000256" key="12">
    <source>
        <dbReference type="ARBA" id="ARBA00039103"/>
    </source>
</evidence>
<evidence type="ECO:0000256" key="7">
    <source>
        <dbReference type="ARBA" id="ARBA00022723"/>
    </source>
</evidence>
<dbReference type="InterPro" id="IPR023299">
    <property type="entry name" value="ATPase_P-typ_cyto_dom_N"/>
</dbReference>
<dbReference type="InterPro" id="IPR044492">
    <property type="entry name" value="P_typ_ATPase_HD_dom"/>
</dbReference>
<dbReference type="InterPro" id="IPR023214">
    <property type="entry name" value="HAD_sf"/>
</dbReference>
<comment type="subcellular location">
    <subcellularLocation>
        <location evidence="14">Cell membrane</location>
    </subcellularLocation>
    <subcellularLocation>
        <location evidence="1">Membrane</location>
        <topology evidence="1">Multi-pass membrane protein</topology>
    </subcellularLocation>
</comment>
<dbReference type="RefSeq" id="WP_081658274.1">
    <property type="nucleotide sequence ID" value="NZ_AULI01000011.1"/>
</dbReference>
<dbReference type="SUPFAM" id="SSF81665">
    <property type="entry name" value="Calcium ATPase, transmembrane domain M"/>
    <property type="match status" value="1"/>
</dbReference>
<dbReference type="AlphaFoldDB" id="A0A0A5GIU7"/>
<dbReference type="PRINTS" id="PR00120">
    <property type="entry name" value="HATPASE"/>
</dbReference>
<dbReference type="Gene3D" id="3.40.1110.10">
    <property type="entry name" value="Calcium-transporting ATPase, cytoplasmic domain N"/>
    <property type="match status" value="1"/>
</dbReference>
<reference evidence="16 17" key="1">
    <citation type="submission" date="2013-08" db="EMBL/GenBank/DDBJ databases">
        <authorList>
            <person name="Huang J."/>
            <person name="Wang G."/>
        </authorList>
    </citation>
    <scope>NUCLEOTIDE SEQUENCE [LARGE SCALE GENOMIC DNA]</scope>
    <source>
        <strain evidence="16 17">JSM 076056</strain>
    </source>
</reference>
<dbReference type="EMBL" id="AVPE01000011">
    <property type="protein sequence ID" value="KGX91060.1"/>
    <property type="molecule type" value="Genomic_DNA"/>
</dbReference>
<evidence type="ECO:0000256" key="6">
    <source>
        <dbReference type="ARBA" id="ARBA00022692"/>
    </source>
</evidence>
<dbReference type="EC" id="7.2.2.21" evidence="12"/>
<dbReference type="NCBIfam" id="TIGR01525">
    <property type="entry name" value="ATPase-IB_hvy"/>
    <property type="match status" value="1"/>
</dbReference>
<evidence type="ECO:0000259" key="15">
    <source>
        <dbReference type="Pfam" id="PF00122"/>
    </source>
</evidence>
<evidence type="ECO:0000256" key="14">
    <source>
        <dbReference type="RuleBase" id="RU362081"/>
    </source>
</evidence>
<evidence type="ECO:0000256" key="1">
    <source>
        <dbReference type="ARBA" id="ARBA00004141"/>
    </source>
</evidence>
<keyword evidence="8" id="KW-1278">Translocase</keyword>
<feature type="domain" description="P-type ATPase A" evidence="15">
    <location>
        <begin position="191"/>
        <end position="287"/>
    </location>
</feature>
<keyword evidence="14" id="KW-1003">Cell membrane</keyword>
<dbReference type="Pfam" id="PF00122">
    <property type="entry name" value="E1-E2_ATPase"/>
    <property type="match status" value="1"/>
</dbReference>
<dbReference type="SFLD" id="SFLDS00003">
    <property type="entry name" value="Haloacid_Dehalogenase"/>
    <property type="match status" value="1"/>
</dbReference>
<evidence type="ECO:0000256" key="11">
    <source>
        <dbReference type="ARBA" id="ARBA00023136"/>
    </source>
</evidence>
<name>A0A0A5GIU7_9BACI</name>
<dbReference type="InterPro" id="IPR023298">
    <property type="entry name" value="ATPase_P-typ_TM_dom_sf"/>
</dbReference>
<dbReference type="GO" id="GO:0005524">
    <property type="term" value="F:ATP binding"/>
    <property type="evidence" value="ECO:0007669"/>
    <property type="project" value="UniProtKB-UniRule"/>
</dbReference>
<keyword evidence="7 14" id="KW-0479">Metal-binding</keyword>
<dbReference type="GO" id="GO:0046872">
    <property type="term" value="F:metal ion binding"/>
    <property type="evidence" value="ECO:0007669"/>
    <property type="project" value="UniProtKB-KW"/>
</dbReference>
<keyword evidence="4" id="KW-0104">Cadmium</keyword>
<dbReference type="PRINTS" id="PR00119">
    <property type="entry name" value="CATATPASE"/>
</dbReference>
<dbReference type="GO" id="GO:0005886">
    <property type="term" value="C:plasma membrane"/>
    <property type="evidence" value="ECO:0007669"/>
    <property type="project" value="UniProtKB-SubCell"/>
</dbReference>
<dbReference type="Gene3D" id="3.40.50.1000">
    <property type="entry name" value="HAD superfamily/HAD-like"/>
    <property type="match status" value="1"/>
</dbReference>
<dbReference type="OrthoDB" id="9813266at2"/>
<dbReference type="InterPro" id="IPR001757">
    <property type="entry name" value="P_typ_ATPase"/>
</dbReference>
<dbReference type="Proteomes" id="UP000030528">
    <property type="component" value="Unassembled WGS sequence"/>
</dbReference>
<keyword evidence="14" id="KW-0547">Nucleotide-binding</keyword>
<evidence type="ECO:0000313" key="16">
    <source>
        <dbReference type="EMBL" id="KGX91060.1"/>
    </source>
</evidence>
<dbReference type="NCBIfam" id="TIGR01494">
    <property type="entry name" value="ATPase_P-type"/>
    <property type="match status" value="1"/>
</dbReference>
<comment type="similarity">
    <text evidence="2 14">Belongs to the cation transport ATPase (P-type) (TC 3.A.3) family. Type IB subfamily.</text>
</comment>
<evidence type="ECO:0000256" key="2">
    <source>
        <dbReference type="ARBA" id="ARBA00006024"/>
    </source>
</evidence>
<evidence type="ECO:0000256" key="3">
    <source>
        <dbReference type="ARBA" id="ARBA00022448"/>
    </source>
</evidence>
<evidence type="ECO:0000256" key="9">
    <source>
        <dbReference type="ARBA" id="ARBA00022989"/>
    </source>
</evidence>
<dbReference type="InterPro" id="IPR008250">
    <property type="entry name" value="ATPase_P-typ_transduc_dom_A_sf"/>
</dbReference>
<evidence type="ECO:0000256" key="10">
    <source>
        <dbReference type="ARBA" id="ARBA00023065"/>
    </source>
</evidence>
<dbReference type="SFLD" id="SFLDG00002">
    <property type="entry name" value="C1.7:_P-type_atpase_like"/>
    <property type="match status" value="1"/>
</dbReference>
<dbReference type="InterPro" id="IPR036412">
    <property type="entry name" value="HAD-like_sf"/>
</dbReference>
<evidence type="ECO:0000256" key="4">
    <source>
        <dbReference type="ARBA" id="ARBA00022539"/>
    </source>
</evidence>
<dbReference type="InterPro" id="IPR027256">
    <property type="entry name" value="P-typ_ATPase_IB"/>
</dbReference>
<keyword evidence="5" id="KW-0597">Phosphoprotein</keyword>
<dbReference type="GO" id="GO:0008551">
    <property type="term" value="F:P-type cadmium transporter activity"/>
    <property type="evidence" value="ECO:0007669"/>
    <property type="project" value="UniProtKB-EC"/>
</dbReference>